<protein>
    <submittedName>
        <fullName evidence="1">Uncharacterized protein</fullName>
    </submittedName>
</protein>
<dbReference type="Proteomes" id="UP001239111">
    <property type="component" value="Chromosome 2"/>
</dbReference>
<gene>
    <name evidence="1" type="ORF">QAD02_011649</name>
</gene>
<comment type="caution">
    <text evidence="1">The sequence shown here is derived from an EMBL/GenBank/DDBJ whole genome shotgun (WGS) entry which is preliminary data.</text>
</comment>
<keyword evidence="2" id="KW-1185">Reference proteome</keyword>
<name>A0ACC2NXC2_9HYME</name>
<organism evidence="1 2">
    <name type="scientific">Eretmocerus hayati</name>
    <dbReference type="NCBI Taxonomy" id="131215"/>
    <lineage>
        <taxon>Eukaryota</taxon>
        <taxon>Metazoa</taxon>
        <taxon>Ecdysozoa</taxon>
        <taxon>Arthropoda</taxon>
        <taxon>Hexapoda</taxon>
        <taxon>Insecta</taxon>
        <taxon>Pterygota</taxon>
        <taxon>Neoptera</taxon>
        <taxon>Endopterygota</taxon>
        <taxon>Hymenoptera</taxon>
        <taxon>Apocrita</taxon>
        <taxon>Proctotrupomorpha</taxon>
        <taxon>Chalcidoidea</taxon>
        <taxon>Aphelinidae</taxon>
        <taxon>Aphelininae</taxon>
        <taxon>Eretmocerus</taxon>
    </lineage>
</organism>
<sequence length="516" mass="58902">MFDEFEELVSVNRSDFPRHIRITTYNDGPYSSIRTSENGTLIGEGVAFQVFSILVQKFNFNYTIIPSEEDIIGNEDTGMMRQLANKEVDMAVAFIPIITQFEEFCEYSTILEEMDTAFLMERPGTSATGSGPHSRFTEEVWKYIILLVLVVTPLVQIFVFIRSKFTKDIQRSGYGFLTCVWFSLNGLLKQATVTMPLGDSVRLVVGSFWAFVTISASFYIANYTDYYSSSNFTLPANTLDELADEGKRWFTIAGRSVHTLTKYVSRGDFKVASLEDVLLTPAQKIFIGDRFTVSRALTEAYLNKTDVLGLKDEERCKYAMTVSNVLKRRRAFAFPKRSRIKKFIDPILVSVVEQGIVQHLRSVDLPLFQSCPLDLHSDREPLRLSDLRITYQLCFVGVGLAWMAFFAEILARLLQLCLSTDFMRQCCGKEMLDPDTLQLPERKFNFYRNNVTSEYKSMQVSRIYEERRNISSAASSKTFHGQEYDAVGTSSRMQFGPTVNLYSSAPVERLTVPFFH</sequence>
<accession>A0ACC2NXC2</accession>
<reference evidence="1" key="1">
    <citation type="submission" date="2023-04" db="EMBL/GenBank/DDBJ databases">
        <title>A chromosome-level genome assembly of the parasitoid wasp Eretmocerus hayati.</title>
        <authorList>
            <person name="Zhong Y."/>
            <person name="Liu S."/>
            <person name="Liu Y."/>
        </authorList>
    </citation>
    <scope>NUCLEOTIDE SEQUENCE</scope>
    <source>
        <strain evidence="1">ZJU_SS_LIU_2023</strain>
    </source>
</reference>
<proteinExistence type="predicted"/>
<evidence type="ECO:0000313" key="2">
    <source>
        <dbReference type="Proteomes" id="UP001239111"/>
    </source>
</evidence>
<dbReference type="EMBL" id="CM056742">
    <property type="protein sequence ID" value="KAJ8675863.1"/>
    <property type="molecule type" value="Genomic_DNA"/>
</dbReference>
<evidence type="ECO:0000313" key="1">
    <source>
        <dbReference type="EMBL" id="KAJ8675863.1"/>
    </source>
</evidence>